<dbReference type="GO" id="GO:0046872">
    <property type="term" value="F:metal ion binding"/>
    <property type="evidence" value="ECO:0007669"/>
    <property type="project" value="UniProtKB-KW"/>
</dbReference>
<organism evidence="5 6">
    <name type="scientific">Conidiobolus coronatus (strain ATCC 28846 / CBS 209.66 / NRRL 28638)</name>
    <name type="common">Delacroixia coronata</name>
    <dbReference type="NCBI Taxonomy" id="796925"/>
    <lineage>
        <taxon>Eukaryota</taxon>
        <taxon>Fungi</taxon>
        <taxon>Fungi incertae sedis</taxon>
        <taxon>Zoopagomycota</taxon>
        <taxon>Entomophthoromycotina</taxon>
        <taxon>Entomophthoromycetes</taxon>
        <taxon>Entomophthorales</taxon>
        <taxon>Ancylistaceae</taxon>
        <taxon>Conidiobolus</taxon>
    </lineage>
</organism>
<sequence length="219" mass="25465">RREIRELSQDERTKFFNAVKVIYQNNAVGSIYSNFTATHYNFQQYAHGVPAFLPWHRFFLNQFEIELKKVDSSITIPYWDWSKDSQAPETSVIFSQDYFGGNGDSETGCVNSGYFSGWKVQIPEEKCLQRKFNGGDKIGSWYSPAMIENLLKNNRESYDQFRNALEGSPHAAPHTNIGGDMSQMYSTNDPLFFMHHAFVDLIWWEWQQRNPNLALTYNG</sequence>
<dbReference type="PANTHER" id="PTHR11474:SF126">
    <property type="entry name" value="TYROSINASE-LIKE PROTEIN TYR-1-RELATED"/>
    <property type="match status" value="1"/>
</dbReference>
<evidence type="ECO:0000256" key="1">
    <source>
        <dbReference type="ARBA" id="ARBA00022723"/>
    </source>
</evidence>
<keyword evidence="1" id="KW-0479">Metal-binding</keyword>
<evidence type="ECO:0000259" key="3">
    <source>
        <dbReference type="PROSITE" id="PS00497"/>
    </source>
</evidence>
<feature type="non-terminal residue" evidence="5">
    <location>
        <position position="219"/>
    </location>
</feature>
<dbReference type="OMA" id="YVEYIWE"/>
<dbReference type="InterPro" id="IPR050316">
    <property type="entry name" value="Tyrosinase/Hemocyanin"/>
</dbReference>
<evidence type="ECO:0000313" key="6">
    <source>
        <dbReference type="Proteomes" id="UP000070444"/>
    </source>
</evidence>
<dbReference type="AlphaFoldDB" id="A0A137P7Q8"/>
<dbReference type="InterPro" id="IPR008922">
    <property type="entry name" value="Di-copper_centre_dom_sf"/>
</dbReference>
<gene>
    <name evidence="5" type="ORF">CONCODRAFT_32698</name>
</gene>
<dbReference type="PANTHER" id="PTHR11474">
    <property type="entry name" value="TYROSINASE FAMILY MEMBER"/>
    <property type="match status" value="1"/>
</dbReference>
<evidence type="ECO:0000313" key="5">
    <source>
        <dbReference type="EMBL" id="KXN71046.1"/>
    </source>
</evidence>
<reference evidence="5 6" key="1">
    <citation type="journal article" date="2015" name="Genome Biol. Evol.">
        <title>Phylogenomic analyses indicate that early fungi evolved digesting cell walls of algal ancestors of land plants.</title>
        <authorList>
            <person name="Chang Y."/>
            <person name="Wang S."/>
            <person name="Sekimoto S."/>
            <person name="Aerts A.L."/>
            <person name="Choi C."/>
            <person name="Clum A."/>
            <person name="LaButti K.M."/>
            <person name="Lindquist E.A."/>
            <person name="Yee Ngan C."/>
            <person name="Ohm R.A."/>
            <person name="Salamov A.A."/>
            <person name="Grigoriev I.V."/>
            <person name="Spatafora J.W."/>
            <person name="Berbee M.L."/>
        </authorList>
    </citation>
    <scope>NUCLEOTIDE SEQUENCE [LARGE SCALE GENOMIC DNA]</scope>
    <source>
        <strain evidence="5 6">NRRL 28638</strain>
    </source>
</reference>
<dbReference type="STRING" id="796925.A0A137P7Q8"/>
<dbReference type="InterPro" id="IPR002227">
    <property type="entry name" value="Tyrosinase_Cu-bd"/>
</dbReference>
<dbReference type="PRINTS" id="PR00092">
    <property type="entry name" value="TYROSINASE"/>
</dbReference>
<keyword evidence="2" id="KW-0186">Copper</keyword>
<feature type="non-terminal residue" evidence="5">
    <location>
        <position position="1"/>
    </location>
</feature>
<dbReference type="OrthoDB" id="6132182at2759"/>
<name>A0A137P7Q8_CONC2</name>
<dbReference type="Proteomes" id="UP000070444">
    <property type="component" value="Unassembled WGS sequence"/>
</dbReference>
<dbReference type="PROSITE" id="PS00497">
    <property type="entry name" value="TYROSINASE_1"/>
    <property type="match status" value="1"/>
</dbReference>
<accession>A0A137P7Q8</accession>
<dbReference type="SUPFAM" id="SSF48056">
    <property type="entry name" value="Di-copper centre-containing domain"/>
    <property type="match status" value="1"/>
</dbReference>
<dbReference type="Gene3D" id="1.10.1280.10">
    <property type="entry name" value="Di-copper center containing domain from catechol oxidase"/>
    <property type="match status" value="1"/>
</dbReference>
<dbReference type="Pfam" id="PF00264">
    <property type="entry name" value="Tyrosinase"/>
    <property type="match status" value="1"/>
</dbReference>
<feature type="domain" description="Tyrosinase copper-binding" evidence="4">
    <location>
        <begin position="189"/>
        <end position="200"/>
    </location>
</feature>
<dbReference type="GO" id="GO:0016491">
    <property type="term" value="F:oxidoreductase activity"/>
    <property type="evidence" value="ECO:0007669"/>
    <property type="project" value="InterPro"/>
</dbReference>
<proteinExistence type="predicted"/>
<protein>
    <submittedName>
        <fullName evidence="5">Di-copper centre-containing protein</fullName>
    </submittedName>
</protein>
<feature type="domain" description="Tyrosinase copper-binding" evidence="3">
    <location>
        <begin position="47"/>
        <end position="64"/>
    </location>
</feature>
<keyword evidence="6" id="KW-1185">Reference proteome</keyword>
<evidence type="ECO:0000259" key="4">
    <source>
        <dbReference type="PROSITE" id="PS00498"/>
    </source>
</evidence>
<dbReference type="PROSITE" id="PS00498">
    <property type="entry name" value="TYROSINASE_2"/>
    <property type="match status" value="1"/>
</dbReference>
<dbReference type="EMBL" id="KQ964486">
    <property type="protein sequence ID" value="KXN71046.1"/>
    <property type="molecule type" value="Genomic_DNA"/>
</dbReference>
<evidence type="ECO:0000256" key="2">
    <source>
        <dbReference type="ARBA" id="ARBA00023008"/>
    </source>
</evidence>